<dbReference type="EMBL" id="VJMH01000022">
    <property type="protein sequence ID" value="KAF0720268.1"/>
    <property type="molecule type" value="Genomic_DNA"/>
</dbReference>
<dbReference type="Pfam" id="PF04410">
    <property type="entry name" value="Gar1"/>
    <property type="match status" value="1"/>
</dbReference>
<keyword evidence="3 7" id="KW-0698">rRNA processing</keyword>
<evidence type="ECO:0000256" key="6">
    <source>
        <dbReference type="ARBA" id="ARBA00023242"/>
    </source>
</evidence>
<reference evidence="9" key="2">
    <citation type="submission" date="2019-06" db="EMBL/GenBank/DDBJ databases">
        <title>Genomics analysis of Aphanomyces spp. identifies a new class of oomycete effector associated with host adaptation.</title>
        <authorList>
            <person name="Gaulin E."/>
        </authorList>
    </citation>
    <scope>NUCLEOTIDE SEQUENCE</scope>
    <source>
        <strain evidence="9">CBS 578.67</strain>
    </source>
</reference>
<dbReference type="GO" id="GO:0000493">
    <property type="term" value="P:box H/ACA snoRNP assembly"/>
    <property type="evidence" value="ECO:0007669"/>
    <property type="project" value="InterPro"/>
</dbReference>
<proteinExistence type="inferred from homology"/>
<feature type="region of interest" description="Disordered" evidence="8">
    <location>
        <begin position="37"/>
        <end position="77"/>
    </location>
</feature>
<protein>
    <recommendedName>
        <fullName evidence="7">H/ACA ribonucleoprotein complex subunit</fullName>
    </recommendedName>
</protein>
<dbReference type="InterPro" id="IPR038664">
    <property type="entry name" value="Gar1/Naf1_Cbf5-bd_sf"/>
</dbReference>
<keyword evidence="6 7" id="KW-0539">Nucleus</keyword>
<dbReference type="Gene3D" id="2.40.10.230">
    <property type="entry name" value="Probable tRNA pseudouridine synthase domain"/>
    <property type="match status" value="1"/>
</dbReference>
<comment type="subunit">
    <text evidence="7">Component of the small nucleolar ribonucleoprotein particles containing H/ACA-type snoRNAs (H/ACA snoRNPs).</text>
</comment>
<dbReference type="GO" id="GO:0006364">
    <property type="term" value="P:rRNA processing"/>
    <property type="evidence" value="ECO:0007669"/>
    <property type="project" value="UniProtKB-KW"/>
</dbReference>
<dbReference type="InterPro" id="IPR009000">
    <property type="entry name" value="Transl_B-barrel_sf"/>
</dbReference>
<dbReference type="Proteomes" id="UP000332933">
    <property type="component" value="Unassembled WGS sequence"/>
</dbReference>
<evidence type="ECO:0000256" key="5">
    <source>
        <dbReference type="ARBA" id="ARBA00022884"/>
    </source>
</evidence>
<organism evidence="10 11">
    <name type="scientific">Aphanomyces stellatus</name>
    <dbReference type="NCBI Taxonomy" id="120398"/>
    <lineage>
        <taxon>Eukaryota</taxon>
        <taxon>Sar</taxon>
        <taxon>Stramenopiles</taxon>
        <taxon>Oomycota</taxon>
        <taxon>Saprolegniomycetes</taxon>
        <taxon>Saprolegniales</taxon>
        <taxon>Verrucalvaceae</taxon>
        <taxon>Aphanomyces</taxon>
    </lineage>
</organism>
<evidence type="ECO:0000313" key="11">
    <source>
        <dbReference type="Proteomes" id="UP000332933"/>
    </source>
</evidence>
<dbReference type="AlphaFoldDB" id="A0A485K2U4"/>
<evidence type="ECO:0000256" key="3">
    <source>
        <dbReference type="ARBA" id="ARBA00022552"/>
    </source>
</evidence>
<feature type="region of interest" description="Disordered" evidence="8">
    <location>
        <begin position="230"/>
        <end position="260"/>
    </location>
</feature>
<keyword evidence="4" id="KW-0597">Phosphoprotein</keyword>
<dbReference type="GO" id="GO:0005730">
    <property type="term" value="C:nucleolus"/>
    <property type="evidence" value="ECO:0007669"/>
    <property type="project" value="UniProtKB-SubCell"/>
</dbReference>
<dbReference type="SUPFAM" id="SSF50447">
    <property type="entry name" value="Translation proteins"/>
    <property type="match status" value="1"/>
</dbReference>
<evidence type="ECO:0000256" key="1">
    <source>
        <dbReference type="ARBA" id="ARBA00009801"/>
    </source>
</evidence>
<dbReference type="InterPro" id="IPR007504">
    <property type="entry name" value="H/ACA_rnp_Gar1/Naf1"/>
</dbReference>
<comment type="similarity">
    <text evidence="7">Belongs to the GAR1 family.</text>
</comment>
<evidence type="ECO:0000256" key="2">
    <source>
        <dbReference type="ARBA" id="ARBA00022517"/>
    </source>
</evidence>
<accession>A0A485K2U4</accession>
<keyword evidence="7" id="KW-0687">Ribonucleoprotein</keyword>
<dbReference type="PANTHER" id="PTHR31633">
    <property type="entry name" value="H/ACA RIBONUCLEOPROTEIN COMPLEX NON-CORE SUBUNIT NAF1"/>
    <property type="match status" value="1"/>
</dbReference>
<keyword evidence="2 7" id="KW-0690">Ribosome biogenesis</keyword>
<comment type="similarity">
    <text evidence="1">Belongs to the NAF1 family.</text>
</comment>
<reference evidence="10 11" key="1">
    <citation type="submission" date="2019-03" db="EMBL/GenBank/DDBJ databases">
        <authorList>
            <person name="Gaulin E."/>
            <person name="Dumas B."/>
        </authorList>
    </citation>
    <scope>NUCLEOTIDE SEQUENCE [LARGE SCALE GENOMIC DNA]</scope>
    <source>
        <strain evidence="10">CBS 568.67</strain>
    </source>
</reference>
<comment type="function">
    <text evidence="7">Required for ribosome biogenesis. Part of a complex which catalyzes pseudouridylation of rRNA. This involves the isomerization of uridine such that the ribose is subsequently attached to C5, instead of the normal N1. Pseudouridine ("psi") residues may serve to stabilize the conformation of rRNAs.</text>
</comment>
<dbReference type="InterPro" id="IPR040309">
    <property type="entry name" value="Naf1"/>
</dbReference>
<dbReference type="GO" id="GO:0003723">
    <property type="term" value="F:RNA binding"/>
    <property type="evidence" value="ECO:0007669"/>
    <property type="project" value="UniProtKB-KW"/>
</dbReference>
<keyword evidence="11" id="KW-1185">Reference proteome</keyword>
<dbReference type="OrthoDB" id="21550at2759"/>
<feature type="compositionally biased region" description="Acidic residues" evidence="8">
    <location>
        <begin position="57"/>
        <end position="75"/>
    </location>
</feature>
<name>A0A485K2U4_9STRA</name>
<evidence type="ECO:0000256" key="8">
    <source>
        <dbReference type="SAM" id="MobiDB-lite"/>
    </source>
</evidence>
<dbReference type="EMBL" id="CAADRA010000022">
    <property type="protein sequence ID" value="VFT77680.1"/>
    <property type="molecule type" value="Genomic_DNA"/>
</dbReference>
<dbReference type="PANTHER" id="PTHR31633:SF1">
    <property type="entry name" value="H_ACA RIBONUCLEOPROTEIN COMPLEX NON-CORE SUBUNIT NAF1"/>
    <property type="match status" value="1"/>
</dbReference>
<keyword evidence="5 7" id="KW-0694">RNA-binding</keyword>
<dbReference type="GO" id="GO:0005732">
    <property type="term" value="C:sno(s)RNA-containing ribonucleoprotein complex"/>
    <property type="evidence" value="ECO:0007669"/>
    <property type="project" value="InterPro"/>
</dbReference>
<evidence type="ECO:0000256" key="7">
    <source>
        <dbReference type="RuleBase" id="RU364004"/>
    </source>
</evidence>
<gene>
    <name evidence="10" type="primary">Aste57867_455</name>
    <name evidence="9" type="ORF">As57867_000454</name>
    <name evidence="10" type="ORF">ASTE57867_455</name>
</gene>
<dbReference type="GO" id="GO:0001522">
    <property type="term" value="P:pseudouridine synthesis"/>
    <property type="evidence" value="ECO:0007669"/>
    <property type="project" value="InterPro"/>
</dbReference>
<evidence type="ECO:0000256" key="4">
    <source>
        <dbReference type="ARBA" id="ARBA00022553"/>
    </source>
</evidence>
<sequence length="260" mass="28075">MSEYMDDVLVAAAYAGVDVVPAVAHADPVKAVANVPAPALEEGEEVEVTHETPVDQDMGESSDDEESEPDSDDEDQTKLRMEIEVALKKEEQGSLTSEPIVTAHEVSFKQLPVKKPTVELTADCPIAKMGRILSVNTTEQAITIQSVPNQLPLDEGSVLCLTNRVVLGCVDEVFGPVSLPLYLIRFETVAEMPQAAQMQADVFYATEHATYVEADKCRVKGSDASNFGTKCQEKQEEETQQPEHVVVTGETPSVACATAP</sequence>
<evidence type="ECO:0000313" key="9">
    <source>
        <dbReference type="EMBL" id="KAF0720268.1"/>
    </source>
</evidence>
<comment type="subcellular location">
    <subcellularLocation>
        <location evidence="7">Nucleus</location>
        <location evidence="7">Nucleolus</location>
    </subcellularLocation>
</comment>
<evidence type="ECO:0000313" key="10">
    <source>
        <dbReference type="EMBL" id="VFT77680.1"/>
    </source>
</evidence>